<protein>
    <submittedName>
        <fullName evidence="1">Uncharacterized protein</fullName>
    </submittedName>
</protein>
<accession>A0A8A4TFS1</accession>
<dbReference type="EMBL" id="CP071793">
    <property type="protein sequence ID" value="QTD48786.1"/>
    <property type="molecule type" value="Genomic_DNA"/>
</dbReference>
<gene>
    <name evidence="1" type="ORF">J3U87_24660</name>
</gene>
<dbReference type="AlphaFoldDB" id="A0A8A4TFS1"/>
<reference evidence="1" key="1">
    <citation type="submission" date="2021-03" db="EMBL/GenBank/DDBJ databases">
        <title>Acanthopleuribacteraceae sp. M133.</title>
        <authorList>
            <person name="Wang G."/>
        </authorList>
    </citation>
    <scope>NUCLEOTIDE SEQUENCE</scope>
    <source>
        <strain evidence="1">M133</strain>
    </source>
</reference>
<evidence type="ECO:0000313" key="1">
    <source>
        <dbReference type="EMBL" id="QTD48786.1"/>
    </source>
</evidence>
<dbReference type="RefSeq" id="WP_237378437.1">
    <property type="nucleotide sequence ID" value="NZ_CP071793.1"/>
</dbReference>
<sequence>MTSDKEKCFQEALEKYNEVAEQSGSRDPIDANFQEGWVQDIDGTWSPTGNETWWSMVNSVRKTWDIIAGNRPPRPPGSDYPIQIRRPDVTIRSGSRTVVVDTKFTRANGTVDDWGTRPGAGNGNLQQEDYNDINSQMNPDGDAPEDVKLDPETCRCDGKGDPVEVPVMVPNPMMDPTGQLFFMPFPAPGALGVPSFAPPMIPVFP</sequence>
<keyword evidence="2" id="KW-1185">Reference proteome</keyword>
<organism evidence="1 2">
    <name type="scientific">Sulfidibacter corallicola</name>
    <dbReference type="NCBI Taxonomy" id="2818388"/>
    <lineage>
        <taxon>Bacteria</taxon>
        <taxon>Pseudomonadati</taxon>
        <taxon>Acidobacteriota</taxon>
        <taxon>Holophagae</taxon>
        <taxon>Acanthopleuribacterales</taxon>
        <taxon>Acanthopleuribacteraceae</taxon>
        <taxon>Sulfidibacter</taxon>
    </lineage>
</organism>
<evidence type="ECO:0000313" key="2">
    <source>
        <dbReference type="Proteomes" id="UP000663929"/>
    </source>
</evidence>
<name>A0A8A4TFS1_SULCO</name>
<dbReference type="KEGG" id="scor:J3U87_24660"/>
<dbReference type="Proteomes" id="UP000663929">
    <property type="component" value="Chromosome"/>
</dbReference>
<proteinExistence type="predicted"/>